<dbReference type="RefSeq" id="WP_343981231.1">
    <property type="nucleotide sequence ID" value="NZ_BAAAGK010000213.1"/>
</dbReference>
<comment type="caution">
    <text evidence="1">The sequence shown here is derived from an EMBL/GenBank/DDBJ whole genome shotgun (WGS) entry which is preliminary data.</text>
</comment>
<evidence type="ECO:0000313" key="2">
    <source>
        <dbReference type="Proteomes" id="UP001596514"/>
    </source>
</evidence>
<dbReference type="EMBL" id="JBHTEE010000001">
    <property type="protein sequence ID" value="MFC7603213.1"/>
    <property type="molecule type" value="Genomic_DNA"/>
</dbReference>
<name>A0ABW2T438_9ACTN</name>
<evidence type="ECO:0008006" key="3">
    <source>
        <dbReference type="Google" id="ProtNLM"/>
    </source>
</evidence>
<accession>A0ABW2T438</accession>
<protein>
    <recommendedName>
        <fullName evidence="3">DUF4288 domain-containing protein</fullName>
    </recommendedName>
</protein>
<sequence length="109" mass="12564">MIEMPDTGWYAVRCVFRWGAPHDTYEERVTLWRAGSFDEAIVMAEREAARYATGTAFEYLGLAQAYRLSDDVIEPGTEVFSLLRDSDLEPEEYLSTYFDTGDERQEQTS</sequence>
<gene>
    <name evidence="1" type="ORF">ACFQVD_24190</name>
</gene>
<reference evidence="2" key="1">
    <citation type="journal article" date="2019" name="Int. J. Syst. Evol. Microbiol.">
        <title>The Global Catalogue of Microorganisms (GCM) 10K type strain sequencing project: providing services to taxonomists for standard genome sequencing and annotation.</title>
        <authorList>
            <consortium name="The Broad Institute Genomics Platform"/>
            <consortium name="The Broad Institute Genome Sequencing Center for Infectious Disease"/>
            <person name="Wu L."/>
            <person name="Ma J."/>
        </authorList>
    </citation>
    <scope>NUCLEOTIDE SEQUENCE [LARGE SCALE GENOMIC DNA]</scope>
    <source>
        <strain evidence="2">JCM 10083</strain>
    </source>
</reference>
<evidence type="ECO:0000313" key="1">
    <source>
        <dbReference type="EMBL" id="MFC7603213.1"/>
    </source>
</evidence>
<keyword evidence="2" id="KW-1185">Reference proteome</keyword>
<dbReference type="Proteomes" id="UP001596514">
    <property type="component" value="Unassembled WGS sequence"/>
</dbReference>
<proteinExistence type="predicted"/>
<organism evidence="1 2">
    <name type="scientific">Streptosporangium amethystogenes subsp. fukuiense</name>
    <dbReference type="NCBI Taxonomy" id="698418"/>
    <lineage>
        <taxon>Bacteria</taxon>
        <taxon>Bacillati</taxon>
        <taxon>Actinomycetota</taxon>
        <taxon>Actinomycetes</taxon>
        <taxon>Streptosporangiales</taxon>
        <taxon>Streptosporangiaceae</taxon>
        <taxon>Streptosporangium</taxon>
    </lineage>
</organism>